<dbReference type="PANTHER" id="PTHR24173:SF74">
    <property type="entry name" value="ANKYRIN REPEAT DOMAIN-CONTAINING PROTEIN 16"/>
    <property type="match status" value="1"/>
</dbReference>
<sequence length="226" mass="25496">MASQNGHTDIVKLLLEKNPNVNLCNNIGWSPLIHASRNGHTDIVRLLLEWNPGPCDKTPLSTSYVNNSTSITYISNSAIVVQSIMRHNADVNAQTFDGGTALYFTAFYGNKEITKLLLENDADCNICTYSKQFQTETYTKHPTFTLEHEIKQCFDDLIDHASAHVKDYVSQKALDYVFDVEANCSPLHIACFMGRKDVVSCLLDYNANINMTKEDGTTPLFYFYFL</sequence>
<feature type="repeat" description="ANK" evidence="3">
    <location>
        <begin position="27"/>
        <end position="49"/>
    </location>
</feature>
<proteinExistence type="predicted"/>
<dbReference type="InterPro" id="IPR036770">
    <property type="entry name" value="Ankyrin_rpt-contain_sf"/>
</dbReference>
<keyword evidence="2 3" id="KW-0040">ANK repeat</keyword>
<feature type="repeat" description="ANK" evidence="3">
    <location>
        <begin position="182"/>
        <end position="214"/>
    </location>
</feature>
<evidence type="ECO:0000313" key="5">
    <source>
        <dbReference type="Proteomes" id="UP000596742"/>
    </source>
</evidence>
<feature type="repeat" description="ANK" evidence="3">
    <location>
        <begin position="97"/>
        <end position="129"/>
    </location>
</feature>
<feature type="repeat" description="ANK" evidence="3">
    <location>
        <begin position="1"/>
        <end position="26"/>
    </location>
</feature>
<evidence type="ECO:0000256" key="2">
    <source>
        <dbReference type="ARBA" id="ARBA00023043"/>
    </source>
</evidence>
<keyword evidence="1" id="KW-0677">Repeat</keyword>
<evidence type="ECO:0000313" key="4">
    <source>
        <dbReference type="EMBL" id="VDI14292.1"/>
    </source>
</evidence>
<dbReference type="AlphaFoldDB" id="A0A8B6D5Q1"/>
<keyword evidence="5" id="KW-1185">Reference proteome</keyword>
<dbReference type="InterPro" id="IPR002110">
    <property type="entry name" value="Ankyrin_rpt"/>
</dbReference>
<dbReference type="EMBL" id="UYJE01002855">
    <property type="protein sequence ID" value="VDI14292.1"/>
    <property type="molecule type" value="Genomic_DNA"/>
</dbReference>
<comment type="caution">
    <text evidence="4">The sequence shown here is derived from an EMBL/GenBank/DDBJ whole genome shotgun (WGS) entry which is preliminary data.</text>
</comment>
<name>A0A8B6D5Q1_MYTGA</name>
<dbReference type="SMART" id="SM00248">
    <property type="entry name" value="ANK"/>
    <property type="match status" value="4"/>
</dbReference>
<evidence type="ECO:0000256" key="1">
    <source>
        <dbReference type="ARBA" id="ARBA00022737"/>
    </source>
</evidence>
<dbReference type="Proteomes" id="UP000596742">
    <property type="component" value="Unassembled WGS sequence"/>
</dbReference>
<evidence type="ECO:0000256" key="3">
    <source>
        <dbReference type="PROSITE-ProRule" id="PRU00023"/>
    </source>
</evidence>
<dbReference type="SUPFAM" id="SSF48403">
    <property type="entry name" value="Ankyrin repeat"/>
    <property type="match status" value="1"/>
</dbReference>
<dbReference type="Pfam" id="PF12796">
    <property type="entry name" value="Ank_2"/>
    <property type="match status" value="2"/>
</dbReference>
<protein>
    <submittedName>
        <fullName evidence="4">Uncharacterized protein</fullName>
    </submittedName>
</protein>
<gene>
    <name evidence="4" type="ORF">MGAL_10B063588</name>
</gene>
<accession>A0A8B6D5Q1</accession>
<dbReference type="Pfam" id="PF00023">
    <property type="entry name" value="Ank"/>
    <property type="match status" value="1"/>
</dbReference>
<dbReference type="Gene3D" id="1.25.40.20">
    <property type="entry name" value="Ankyrin repeat-containing domain"/>
    <property type="match status" value="3"/>
</dbReference>
<dbReference type="OrthoDB" id="539213at2759"/>
<organism evidence="4 5">
    <name type="scientific">Mytilus galloprovincialis</name>
    <name type="common">Mediterranean mussel</name>
    <dbReference type="NCBI Taxonomy" id="29158"/>
    <lineage>
        <taxon>Eukaryota</taxon>
        <taxon>Metazoa</taxon>
        <taxon>Spiralia</taxon>
        <taxon>Lophotrochozoa</taxon>
        <taxon>Mollusca</taxon>
        <taxon>Bivalvia</taxon>
        <taxon>Autobranchia</taxon>
        <taxon>Pteriomorphia</taxon>
        <taxon>Mytilida</taxon>
        <taxon>Mytiloidea</taxon>
        <taxon>Mytilidae</taxon>
        <taxon>Mytilinae</taxon>
        <taxon>Mytilus</taxon>
    </lineage>
</organism>
<dbReference type="PROSITE" id="PS50297">
    <property type="entry name" value="ANK_REP_REGION"/>
    <property type="match status" value="3"/>
</dbReference>
<reference evidence="4" key="1">
    <citation type="submission" date="2018-11" db="EMBL/GenBank/DDBJ databases">
        <authorList>
            <person name="Alioto T."/>
            <person name="Alioto T."/>
        </authorList>
    </citation>
    <scope>NUCLEOTIDE SEQUENCE</scope>
</reference>
<dbReference type="PANTHER" id="PTHR24173">
    <property type="entry name" value="ANKYRIN REPEAT CONTAINING"/>
    <property type="match status" value="1"/>
</dbReference>
<dbReference type="PROSITE" id="PS50088">
    <property type="entry name" value="ANK_REPEAT"/>
    <property type="match status" value="4"/>
</dbReference>